<dbReference type="OrthoDB" id="3806873at2"/>
<evidence type="ECO:0000256" key="1">
    <source>
        <dbReference type="ARBA" id="ARBA00006219"/>
    </source>
</evidence>
<evidence type="ECO:0000256" key="6">
    <source>
        <dbReference type="ARBA" id="ARBA00023251"/>
    </source>
</evidence>
<evidence type="ECO:0000313" key="11">
    <source>
        <dbReference type="Proteomes" id="UP000186096"/>
    </source>
</evidence>
<feature type="domain" description="Aminoglycoside phosphotransferase" evidence="9">
    <location>
        <begin position="40"/>
        <end position="241"/>
    </location>
</feature>
<evidence type="ECO:0000256" key="2">
    <source>
        <dbReference type="ARBA" id="ARBA00022679"/>
    </source>
</evidence>
<dbReference type="Proteomes" id="UP000186096">
    <property type="component" value="Unassembled WGS sequence"/>
</dbReference>
<dbReference type="STRING" id="58117.SAMN05421833_124127"/>
<evidence type="ECO:0000256" key="7">
    <source>
        <dbReference type="PIRSR" id="PIRSR000706-1"/>
    </source>
</evidence>
<organism evidence="10 11">
    <name type="scientific">Microbispora rosea</name>
    <dbReference type="NCBI Taxonomy" id="58117"/>
    <lineage>
        <taxon>Bacteria</taxon>
        <taxon>Bacillati</taxon>
        <taxon>Actinomycetota</taxon>
        <taxon>Actinomycetes</taxon>
        <taxon>Streptosporangiales</taxon>
        <taxon>Streptosporangiaceae</taxon>
        <taxon>Microbispora</taxon>
    </lineage>
</organism>
<dbReference type="AlphaFoldDB" id="A0A1N7FXR5"/>
<feature type="binding site" evidence="8">
    <location>
        <position position="180"/>
    </location>
    <ligand>
        <name>Mg(2+)</name>
        <dbReference type="ChEBI" id="CHEBI:18420"/>
    </ligand>
</feature>
<dbReference type="InterPro" id="IPR002575">
    <property type="entry name" value="Aminoglycoside_PTrfase"/>
</dbReference>
<dbReference type="InterPro" id="IPR024165">
    <property type="entry name" value="Kan/Strep_kinase"/>
</dbReference>
<comment type="similarity">
    <text evidence="1">Belongs to the aminoglycoside phosphotransferase family.</text>
</comment>
<dbReference type="GO" id="GO:0005524">
    <property type="term" value="F:ATP binding"/>
    <property type="evidence" value="ECO:0007669"/>
    <property type="project" value="UniProtKB-KW"/>
</dbReference>
<sequence length="249" mass="26605">MSRPPLASIPAGPVAVPGAVAELAAGDTVTPVWRNQLGGLTFRLEDANGGTRYVKWVAAGTPEINLPGEAERLKWAGRWAAVPRAPAWGSNADGAWLVTAALPGRSAVDPRWTADPATAAAAIGRGLRLLHDTLPVQECPYDWGVERRLRGRDEAARQRLGEPPAVDRLVVCHGDACAPNTLLHDDGTFAGHVDLGSLGVADRWADLAVAAWSTEWNYGPGYDGVVYDAYGVAPDPERIAYYRLLWDLA</sequence>
<keyword evidence="3" id="KW-0547">Nucleotide-binding</keyword>
<evidence type="ECO:0000313" key="10">
    <source>
        <dbReference type="EMBL" id="SIS05045.1"/>
    </source>
</evidence>
<protein>
    <submittedName>
        <fullName evidence="10">Kanamycin kinase</fullName>
    </submittedName>
</protein>
<accession>A0A1N7FXR5</accession>
<dbReference type="CDD" id="cd05150">
    <property type="entry name" value="APH"/>
    <property type="match status" value="1"/>
</dbReference>
<keyword evidence="2" id="KW-0808">Transferase</keyword>
<feature type="active site" description="Proton acceptor" evidence="7">
    <location>
        <position position="175"/>
    </location>
</feature>
<dbReference type="EMBL" id="FTNI01000024">
    <property type="protein sequence ID" value="SIS05045.1"/>
    <property type="molecule type" value="Genomic_DNA"/>
</dbReference>
<keyword evidence="11" id="KW-1185">Reference proteome</keyword>
<evidence type="ECO:0000256" key="3">
    <source>
        <dbReference type="ARBA" id="ARBA00022741"/>
    </source>
</evidence>
<evidence type="ECO:0000259" key="9">
    <source>
        <dbReference type="Pfam" id="PF01636"/>
    </source>
</evidence>
<dbReference type="GO" id="GO:0046677">
    <property type="term" value="P:response to antibiotic"/>
    <property type="evidence" value="ECO:0007669"/>
    <property type="project" value="UniProtKB-KW"/>
</dbReference>
<dbReference type="GO" id="GO:0016773">
    <property type="term" value="F:phosphotransferase activity, alcohol group as acceptor"/>
    <property type="evidence" value="ECO:0007669"/>
    <property type="project" value="InterPro"/>
</dbReference>
<dbReference type="InterPro" id="IPR011009">
    <property type="entry name" value="Kinase-like_dom_sf"/>
</dbReference>
<dbReference type="Pfam" id="PF01636">
    <property type="entry name" value="APH"/>
    <property type="match status" value="1"/>
</dbReference>
<proteinExistence type="inferred from homology"/>
<evidence type="ECO:0000256" key="4">
    <source>
        <dbReference type="ARBA" id="ARBA00022777"/>
    </source>
</evidence>
<feature type="binding site" evidence="8">
    <location>
        <position position="194"/>
    </location>
    <ligand>
        <name>Mg(2+)</name>
        <dbReference type="ChEBI" id="CHEBI:18420"/>
    </ligand>
</feature>
<dbReference type="GO" id="GO:0046872">
    <property type="term" value="F:metal ion binding"/>
    <property type="evidence" value="ECO:0007669"/>
    <property type="project" value="UniProtKB-KW"/>
</dbReference>
<keyword evidence="8" id="KW-0460">Magnesium</keyword>
<dbReference type="Gene3D" id="3.90.1200.10">
    <property type="match status" value="1"/>
</dbReference>
<gene>
    <name evidence="10" type="ORF">SAMN05421833_124127</name>
</gene>
<keyword evidence="4 10" id="KW-0418">Kinase</keyword>
<evidence type="ECO:0000256" key="5">
    <source>
        <dbReference type="ARBA" id="ARBA00022840"/>
    </source>
</evidence>
<keyword evidence="5" id="KW-0067">ATP-binding</keyword>
<dbReference type="RefSeq" id="WP_076439778.1">
    <property type="nucleotide sequence ID" value="NZ_FTNI01000024.1"/>
</dbReference>
<dbReference type="GO" id="GO:0016301">
    <property type="term" value="F:kinase activity"/>
    <property type="evidence" value="ECO:0007669"/>
    <property type="project" value="UniProtKB-KW"/>
</dbReference>
<dbReference type="PIRSF" id="PIRSF000706">
    <property type="entry name" value="Kanamycin_kin"/>
    <property type="match status" value="1"/>
</dbReference>
<reference evidence="11" key="1">
    <citation type="submission" date="2017-01" db="EMBL/GenBank/DDBJ databases">
        <authorList>
            <person name="Varghese N."/>
            <person name="Submissions S."/>
        </authorList>
    </citation>
    <scope>NUCLEOTIDE SEQUENCE [LARGE SCALE GENOMIC DNA]</scope>
    <source>
        <strain evidence="11">ATCC 12950</strain>
    </source>
</reference>
<evidence type="ECO:0000256" key="8">
    <source>
        <dbReference type="PIRSR" id="PIRSR000706-2"/>
    </source>
</evidence>
<keyword evidence="6" id="KW-0046">Antibiotic resistance</keyword>
<dbReference type="Gene3D" id="3.30.200.20">
    <property type="entry name" value="Phosphorylase Kinase, domain 1"/>
    <property type="match status" value="1"/>
</dbReference>
<name>A0A1N7FXR5_9ACTN</name>
<keyword evidence="8" id="KW-0479">Metal-binding</keyword>
<dbReference type="SUPFAM" id="SSF56112">
    <property type="entry name" value="Protein kinase-like (PK-like)"/>
    <property type="match status" value="1"/>
</dbReference>